<evidence type="ECO:0000313" key="8">
    <source>
        <dbReference type="EMBL" id="NIZ41468.1"/>
    </source>
</evidence>
<evidence type="ECO:0000313" key="9">
    <source>
        <dbReference type="Proteomes" id="UP000711995"/>
    </source>
</evidence>
<dbReference type="GO" id="GO:0004797">
    <property type="term" value="F:thymidine kinase activity"/>
    <property type="evidence" value="ECO:0007669"/>
    <property type="project" value="UniProtKB-EC"/>
</dbReference>
<dbReference type="InterPro" id="IPR027417">
    <property type="entry name" value="P-loop_NTPase"/>
</dbReference>
<dbReference type="EMBL" id="JAATLJ010000003">
    <property type="protein sequence ID" value="NIZ41468.1"/>
    <property type="molecule type" value="Genomic_DNA"/>
</dbReference>
<keyword evidence="9" id="KW-1185">Reference proteome</keyword>
<comment type="similarity">
    <text evidence="1">Belongs to the thymidine kinase family.</text>
</comment>
<name>A0A968GDA1_9SPIO</name>
<comment type="caution">
    <text evidence="8">The sequence shown here is derived from an EMBL/GenBank/DDBJ whole genome shotgun (WGS) entry which is preliminary data.</text>
</comment>
<accession>A0A968GDA1</accession>
<keyword evidence="4" id="KW-0808">Transferase</keyword>
<keyword evidence="3" id="KW-0237">DNA synthesis</keyword>
<reference evidence="8 9" key="1">
    <citation type="submission" date="2020-03" db="EMBL/GenBank/DDBJ databases">
        <title>Spirochaetal bacteria isolated from arthropods constitute a novel genus Entomospira genus novum within the order Spirochaetales.</title>
        <authorList>
            <person name="Grana-Miraglia L."/>
            <person name="Sikutova S."/>
            <person name="Fingerle V."/>
            <person name="Sing A."/>
            <person name="Castillo-Ramirez S."/>
            <person name="Margos G."/>
            <person name="Rudolf I."/>
        </authorList>
    </citation>
    <scope>NUCLEOTIDE SEQUENCE [LARGE SCALE GENOMIC DNA]</scope>
    <source>
        <strain evidence="8 9">BR193</strain>
    </source>
</reference>
<keyword evidence="5" id="KW-0547">Nucleotide-binding</keyword>
<dbReference type="EC" id="2.7.1.21" evidence="2"/>
<dbReference type="Proteomes" id="UP000711995">
    <property type="component" value="Unassembled WGS sequence"/>
</dbReference>
<protein>
    <recommendedName>
        <fullName evidence="2">thymidine kinase</fullName>
        <ecNumber evidence="2">2.7.1.21</ecNumber>
    </recommendedName>
</protein>
<dbReference type="InterPro" id="IPR001267">
    <property type="entry name" value="Thymidine_kinase"/>
</dbReference>
<evidence type="ECO:0000256" key="7">
    <source>
        <dbReference type="ARBA" id="ARBA00022840"/>
    </source>
</evidence>
<evidence type="ECO:0000256" key="5">
    <source>
        <dbReference type="ARBA" id="ARBA00022741"/>
    </source>
</evidence>
<evidence type="ECO:0000256" key="4">
    <source>
        <dbReference type="ARBA" id="ARBA00022679"/>
    </source>
</evidence>
<dbReference type="Pfam" id="PF00265">
    <property type="entry name" value="TK"/>
    <property type="match status" value="1"/>
</dbReference>
<dbReference type="SUPFAM" id="SSF52540">
    <property type="entry name" value="P-loop containing nucleoside triphosphate hydrolases"/>
    <property type="match status" value="1"/>
</dbReference>
<dbReference type="GO" id="GO:0005524">
    <property type="term" value="F:ATP binding"/>
    <property type="evidence" value="ECO:0007669"/>
    <property type="project" value="UniProtKB-KW"/>
</dbReference>
<dbReference type="Gene3D" id="3.40.50.300">
    <property type="entry name" value="P-loop containing nucleotide triphosphate hydrolases"/>
    <property type="match status" value="1"/>
</dbReference>
<sequence length="245" mass="28129">MAYIKYYLGSMYAGKSSSAVDLLLAGVYDQKFIVTPTSKVRGFVSRLHAINTLPKNIQILEKSADLPANIFEGPWRTLVFIDEVQFIDDQHFWHLLARAKNATYVDIILAGLNYDQYGHNFSNHTQLENLFTNTQIHRLYVPCATCSSAHGEISIRKWKSNDRILDEYAVLCKTCFDSFFYKKPADPNFCGICQSAVAKQRLRKWKHDAAIIDQYATICTHCYHSIHNYGDTETKCNINYLIHRA</sequence>
<dbReference type="RefSeq" id="WP_167701089.1">
    <property type="nucleotide sequence ID" value="NZ_CP118176.1"/>
</dbReference>
<evidence type="ECO:0000256" key="6">
    <source>
        <dbReference type="ARBA" id="ARBA00022777"/>
    </source>
</evidence>
<keyword evidence="7" id="KW-0067">ATP-binding</keyword>
<dbReference type="AlphaFoldDB" id="A0A968GDA1"/>
<dbReference type="GO" id="GO:0071897">
    <property type="term" value="P:DNA biosynthetic process"/>
    <property type="evidence" value="ECO:0007669"/>
    <property type="project" value="UniProtKB-KW"/>
</dbReference>
<evidence type="ECO:0000256" key="3">
    <source>
        <dbReference type="ARBA" id="ARBA00022634"/>
    </source>
</evidence>
<evidence type="ECO:0000256" key="1">
    <source>
        <dbReference type="ARBA" id="ARBA00007587"/>
    </source>
</evidence>
<gene>
    <name evidence="8" type="ORF">HCT14_08100</name>
</gene>
<evidence type="ECO:0000256" key="2">
    <source>
        <dbReference type="ARBA" id="ARBA00012118"/>
    </source>
</evidence>
<proteinExistence type="inferred from homology"/>
<organism evidence="8 9">
    <name type="scientific">Entomospira entomophila</name>
    <dbReference type="NCBI Taxonomy" id="2719988"/>
    <lineage>
        <taxon>Bacteria</taxon>
        <taxon>Pseudomonadati</taxon>
        <taxon>Spirochaetota</taxon>
        <taxon>Spirochaetia</taxon>
        <taxon>Spirochaetales</taxon>
        <taxon>Spirochaetaceae</taxon>
        <taxon>Entomospira</taxon>
    </lineage>
</organism>
<keyword evidence="6" id="KW-0418">Kinase</keyword>